<feature type="transmembrane region" description="Helical" evidence="1">
    <location>
        <begin position="88"/>
        <end position="109"/>
    </location>
</feature>
<protein>
    <submittedName>
        <fullName evidence="2">Uncharacterized protein</fullName>
    </submittedName>
</protein>
<keyword evidence="1" id="KW-1133">Transmembrane helix</keyword>
<evidence type="ECO:0000256" key="1">
    <source>
        <dbReference type="SAM" id="Phobius"/>
    </source>
</evidence>
<accession>A0ABR1LED2</accession>
<dbReference type="Proteomes" id="UP001365128">
    <property type="component" value="Unassembled WGS sequence"/>
</dbReference>
<keyword evidence="3" id="KW-1185">Reference proteome</keyword>
<name>A0ABR1LED2_9PEZI</name>
<proteinExistence type="predicted"/>
<keyword evidence="1" id="KW-0472">Membrane</keyword>
<gene>
    <name evidence="2" type="ORF">IWX46DRAFT_613023</name>
</gene>
<evidence type="ECO:0000313" key="2">
    <source>
        <dbReference type="EMBL" id="KAK7533590.1"/>
    </source>
</evidence>
<dbReference type="EMBL" id="JBBPDW010000045">
    <property type="protein sequence ID" value="KAK7533590.1"/>
    <property type="molecule type" value="Genomic_DNA"/>
</dbReference>
<comment type="caution">
    <text evidence="2">The sequence shown here is derived from an EMBL/GenBank/DDBJ whole genome shotgun (WGS) entry which is preliminary data.</text>
</comment>
<reference evidence="2 3" key="1">
    <citation type="submission" date="2024-04" db="EMBL/GenBank/DDBJ databases">
        <title>Phyllosticta paracitricarpa is synonymous to the EU quarantine fungus P. citricarpa based on phylogenomic analyses.</title>
        <authorList>
            <consortium name="Lawrence Berkeley National Laboratory"/>
            <person name="Van Ingen-Buijs V.A."/>
            <person name="Van Westerhoven A.C."/>
            <person name="Haridas S."/>
            <person name="Skiadas P."/>
            <person name="Martin F."/>
            <person name="Groenewald J.Z."/>
            <person name="Crous P.W."/>
            <person name="Seidl M.F."/>
        </authorList>
    </citation>
    <scope>NUCLEOTIDE SEQUENCE [LARGE SCALE GENOMIC DNA]</scope>
    <source>
        <strain evidence="2 3">CBS 122670</strain>
    </source>
</reference>
<organism evidence="2 3">
    <name type="scientific">Phyllosticta citricarpa</name>
    <dbReference type="NCBI Taxonomy" id="55181"/>
    <lineage>
        <taxon>Eukaryota</taxon>
        <taxon>Fungi</taxon>
        <taxon>Dikarya</taxon>
        <taxon>Ascomycota</taxon>
        <taxon>Pezizomycotina</taxon>
        <taxon>Dothideomycetes</taxon>
        <taxon>Dothideomycetes incertae sedis</taxon>
        <taxon>Botryosphaeriales</taxon>
        <taxon>Phyllostictaceae</taxon>
        <taxon>Phyllosticta</taxon>
    </lineage>
</organism>
<evidence type="ECO:0000313" key="3">
    <source>
        <dbReference type="Proteomes" id="UP001365128"/>
    </source>
</evidence>
<keyword evidence="1" id="KW-0812">Transmembrane</keyword>
<sequence>MMAAVAAGRLGLGFDGTRGLARTRCLVSRGAPSRFVFLTSRSAANTVTLLVSTAVDGAAGRVGSGDGEAGGEAKRDQSGDLARGGEGMVVVGLVAAAAAAVVVLFLLTVEPDRRARYSAKVSLSTSTVPESGRREEREVLIAGMVVVVERASGGGEKVEEREM</sequence>